<name>A0A8T9C171_9HELO</name>
<protein>
    <submittedName>
        <fullName evidence="4">L-amino acid amidase</fullName>
    </submittedName>
</protein>
<evidence type="ECO:0000256" key="2">
    <source>
        <dbReference type="ARBA" id="ARBA00022801"/>
    </source>
</evidence>
<dbReference type="OrthoDB" id="190201at2759"/>
<feature type="domain" description="AB hydrolase-1" evidence="3">
    <location>
        <begin position="39"/>
        <end position="189"/>
    </location>
</feature>
<accession>A0A8T9C171</accession>
<dbReference type="PANTHER" id="PTHR43194:SF2">
    <property type="entry name" value="PEROXISOMAL MEMBRANE PROTEIN LPX1"/>
    <property type="match status" value="1"/>
</dbReference>
<dbReference type="PRINTS" id="PR00111">
    <property type="entry name" value="ABHYDROLASE"/>
</dbReference>
<dbReference type="Gene3D" id="3.40.50.1820">
    <property type="entry name" value="alpha/beta hydrolase"/>
    <property type="match status" value="1"/>
</dbReference>
<dbReference type="PANTHER" id="PTHR43194">
    <property type="entry name" value="HYDROLASE ALPHA/BETA FOLD FAMILY"/>
    <property type="match status" value="1"/>
</dbReference>
<keyword evidence="5" id="KW-1185">Reference proteome</keyword>
<dbReference type="InterPro" id="IPR029058">
    <property type="entry name" value="AB_hydrolase_fold"/>
</dbReference>
<dbReference type="InterPro" id="IPR000073">
    <property type="entry name" value="AB_hydrolase_1"/>
</dbReference>
<comment type="caution">
    <text evidence="4">The sequence shown here is derived from an EMBL/GenBank/DDBJ whole genome shotgun (WGS) entry which is preliminary data.</text>
</comment>
<sequence>MESRTMVLEGELDFNVPLANKPCTTWYTIFGDLKSGSRPLVCLQGGPGMPHNYMRPLKNIAISHGVPIIMYDQLGSGKSTYLPEKAGDGEFRTVDLFLSELENLLSKLGIQDDYDLLGQSWGGMLAASHAIRQPQGLHRLILADTLTSMDSWVDAVNGLVDELPDNIKETIKNDQKGKTTDPEEFQAAMQVFYEKHFCRVKPFPDDLNHCFAAVVADPTVYFTMCVPLPTPCLIQVLTSVRHGTSEFLVIGTLQGWTIEAELRKINVPTLLINCEYDPATDKVMKPFFKAIGKVKWVRLKESSHMPQFEQLEEFLEAVTSFIRSV</sequence>
<proteinExistence type="inferred from homology"/>
<dbReference type="EMBL" id="QGMK01001589">
    <property type="protein sequence ID" value="TVY67378.1"/>
    <property type="molecule type" value="Genomic_DNA"/>
</dbReference>
<reference evidence="4 5" key="1">
    <citation type="submission" date="2018-05" db="EMBL/GenBank/DDBJ databases">
        <title>Genome sequencing and assembly of the regulated plant pathogen Lachnellula willkommii and related sister species for the development of diagnostic species identification markers.</title>
        <authorList>
            <person name="Giroux E."/>
            <person name="Bilodeau G."/>
        </authorList>
    </citation>
    <scope>NUCLEOTIDE SEQUENCE [LARGE SCALE GENOMIC DNA]</scope>
    <source>
        <strain evidence="4 5">CBS 268.59</strain>
    </source>
</reference>
<gene>
    <name evidence="4" type="primary">laaA_0</name>
    <name evidence="4" type="ORF">LSUE1_G007860</name>
</gene>
<dbReference type="PIRSF" id="PIRSF005539">
    <property type="entry name" value="Pept_S33_TRI_F1"/>
    <property type="match status" value="1"/>
</dbReference>
<evidence type="ECO:0000313" key="4">
    <source>
        <dbReference type="EMBL" id="TVY67378.1"/>
    </source>
</evidence>
<keyword evidence="2" id="KW-0378">Hydrolase</keyword>
<dbReference type="Pfam" id="PF00561">
    <property type="entry name" value="Abhydrolase_1"/>
    <property type="match status" value="1"/>
</dbReference>
<dbReference type="GO" id="GO:0008233">
    <property type="term" value="F:peptidase activity"/>
    <property type="evidence" value="ECO:0007669"/>
    <property type="project" value="InterPro"/>
</dbReference>
<dbReference type="InterPro" id="IPR002410">
    <property type="entry name" value="Peptidase_S33"/>
</dbReference>
<dbReference type="PRINTS" id="PR00793">
    <property type="entry name" value="PROAMNOPTASE"/>
</dbReference>
<dbReference type="GO" id="GO:0006508">
    <property type="term" value="P:proteolysis"/>
    <property type="evidence" value="ECO:0007669"/>
    <property type="project" value="InterPro"/>
</dbReference>
<comment type="similarity">
    <text evidence="1">Belongs to the peptidase S33 family.</text>
</comment>
<dbReference type="InterPro" id="IPR050228">
    <property type="entry name" value="Carboxylesterase_BioH"/>
</dbReference>
<dbReference type="Proteomes" id="UP000469558">
    <property type="component" value="Unassembled WGS sequence"/>
</dbReference>
<evidence type="ECO:0000313" key="5">
    <source>
        <dbReference type="Proteomes" id="UP000469558"/>
    </source>
</evidence>
<dbReference type="AlphaFoldDB" id="A0A8T9C171"/>
<evidence type="ECO:0000256" key="1">
    <source>
        <dbReference type="ARBA" id="ARBA00010088"/>
    </source>
</evidence>
<evidence type="ECO:0000259" key="3">
    <source>
        <dbReference type="Pfam" id="PF00561"/>
    </source>
</evidence>
<dbReference type="InterPro" id="IPR005945">
    <property type="entry name" value="Pro_imino_pep"/>
</dbReference>
<organism evidence="4 5">
    <name type="scientific">Lachnellula suecica</name>
    <dbReference type="NCBI Taxonomy" id="602035"/>
    <lineage>
        <taxon>Eukaryota</taxon>
        <taxon>Fungi</taxon>
        <taxon>Dikarya</taxon>
        <taxon>Ascomycota</taxon>
        <taxon>Pezizomycotina</taxon>
        <taxon>Leotiomycetes</taxon>
        <taxon>Helotiales</taxon>
        <taxon>Lachnaceae</taxon>
        <taxon>Lachnellula</taxon>
    </lineage>
</organism>
<dbReference type="SUPFAM" id="SSF53474">
    <property type="entry name" value="alpha/beta-Hydrolases"/>
    <property type="match status" value="1"/>
</dbReference>